<organism evidence="1 2">
    <name type="scientific">Candidatus Nealsonbacteria bacterium RIFCSPHIGHO2_01_FULL_43_31</name>
    <dbReference type="NCBI Taxonomy" id="1801665"/>
    <lineage>
        <taxon>Bacteria</taxon>
        <taxon>Candidatus Nealsoniibacteriota</taxon>
    </lineage>
</organism>
<proteinExistence type="predicted"/>
<sequence length="211" mass="23503">MVAITDKARMFDLMVGVGELVRDGKRDPKKVLEILQRIKENTGCLFRFPRVSIQGRGGNTPFVVPEIPQVVPGFRGYIHDSYNFSKMFSGKIEPPMSSFEFSELCYADLSERSDGNSILAGLTKVGEKVETPVAQILALVESQGESYEGPLTAPIEPNIFFALDKKNVLREVRIHYCGSGIGWSVDAYEIGPRPKCDWHSPGTRVFFPAEK</sequence>
<evidence type="ECO:0000313" key="2">
    <source>
        <dbReference type="Proteomes" id="UP000178721"/>
    </source>
</evidence>
<evidence type="ECO:0000313" key="1">
    <source>
        <dbReference type="EMBL" id="OGZ20439.1"/>
    </source>
</evidence>
<dbReference type="EMBL" id="MHMA01000012">
    <property type="protein sequence ID" value="OGZ20439.1"/>
    <property type="molecule type" value="Genomic_DNA"/>
</dbReference>
<accession>A0A1G2E426</accession>
<dbReference type="Proteomes" id="UP000178721">
    <property type="component" value="Unassembled WGS sequence"/>
</dbReference>
<reference evidence="1 2" key="1">
    <citation type="journal article" date="2016" name="Nat. Commun.">
        <title>Thousands of microbial genomes shed light on interconnected biogeochemical processes in an aquifer system.</title>
        <authorList>
            <person name="Anantharaman K."/>
            <person name="Brown C.T."/>
            <person name="Hug L.A."/>
            <person name="Sharon I."/>
            <person name="Castelle C.J."/>
            <person name="Probst A.J."/>
            <person name="Thomas B.C."/>
            <person name="Singh A."/>
            <person name="Wilkins M.J."/>
            <person name="Karaoz U."/>
            <person name="Brodie E.L."/>
            <person name="Williams K.H."/>
            <person name="Hubbard S.S."/>
            <person name="Banfield J.F."/>
        </authorList>
    </citation>
    <scope>NUCLEOTIDE SEQUENCE [LARGE SCALE GENOMIC DNA]</scope>
</reference>
<dbReference type="AlphaFoldDB" id="A0A1G2E426"/>
<protein>
    <submittedName>
        <fullName evidence="1">Uncharacterized protein</fullName>
    </submittedName>
</protein>
<comment type="caution">
    <text evidence="1">The sequence shown here is derived from an EMBL/GenBank/DDBJ whole genome shotgun (WGS) entry which is preliminary data.</text>
</comment>
<name>A0A1G2E426_9BACT</name>
<gene>
    <name evidence="1" type="ORF">A2654_00645</name>
</gene>